<evidence type="ECO:0000256" key="3">
    <source>
        <dbReference type="ARBA" id="ARBA00022450"/>
    </source>
</evidence>
<evidence type="ECO:0000256" key="5">
    <source>
        <dbReference type="SAM" id="MobiDB-lite"/>
    </source>
</evidence>
<dbReference type="NCBIfam" id="TIGR01733">
    <property type="entry name" value="AA-adenyl-dom"/>
    <property type="match status" value="4"/>
</dbReference>
<evidence type="ECO:0000256" key="2">
    <source>
        <dbReference type="ARBA" id="ARBA00006432"/>
    </source>
</evidence>
<dbReference type="FunFam" id="3.40.50.12780:FF:000012">
    <property type="entry name" value="Non-ribosomal peptide synthetase"/>
    <property type="match status" value="2"/>
</dbReference>
<dbReference type="OrthoDB" id="8612214at2"/>
<sequence>MKNNNDLARRRARLTPEQQQRLKQRLQANSNRTHQTLNISRRQASETAHVSYAQQRHWFLWQLDPQSTAYHLGGVLRLIGKLDIEALQASFRTLITRHESLRTVFRANAEGLPEQIIEPEGKFELTMISLCDLPAEQRAHRAREETIRVNAIPFDLTQGSLLRVALIKVSAEEHHLVVVMHHIISDAWSNRIIIDEFAACYRAHIEGRSLLLPELPIQYADYAQWQRNWLEAGEKERQLVYWRNQLGVEHPALQLPTDHPRSPTGHYQAATFDFTLPEKLAARLQRQAQDYGVTLYMMLLTGFQALLYRITGQNDIRVGVPIANRHRVDIESVVGLFVNTQVMRNCIDGRTPLGKVIEQVREAALSAQAYQDLPFEQLVEALQPERNLHQNPLFQVMFNHMREDYHALQQLPELTVEEYELGERGAQFELTLDTIERPDQQVDVRLTYAAELFETSTIKRYSECYLRLLEHLTEHPERCLGDITLLSAAEWDQLKAWGVNERCHGANTGEPVHRLFERQVTLRPEATALIFGNSELNYLQLNERANRLAHQLIILGVKPGSRVGIAIERSIEMIAGLLATLKAGGAYVPLDPEYSRERLIHMVTDSQVTLLLTQSHIRERVPEIEGNGVLELDTLDLTDCPSYDPEVKLHGEHLAYIIYTSGSTGMPKGVGVSHSALAQHVQAAADSFNLCAIDRVLLFSTINFDAFIDQLFPALCVGASVVLRDSLLWDSETFYQQLIARQITVADLTTSYWQLLISDFAKQGARHYGSLRRMNVGGERMSPEALNAWNAACLDSVALFNAYGPTEAVVTATLADCSIPALSRQVIRSENVAIGKPLAGRHIYLFDADLMPVMPGISGELCIGGGLLARGYLNKAGLTAERFIANPFDAKGGRLYRTGDLARWRADGQIEYLGRVDDQVKVRGFRIELGEVEAQLQLQPDVREAVVVAKEGPGGMRLVAYVSLHAGYAGDAAALRESLGNTLPDYMIPSAIIVLESLPLNANGKVDRKRLPEPEFLSTDQYEAPQGGIEEALAGIWQEILGIGRIGRNDNFFELGGDSILSLQIVTKVRHAGWKITPRQLFERQTIAALAILAKPVETIAGVIHEQAVSAGEPIPMLPIQLEFFEQKIPSRHHWNQAMPLRIRQSLNALLLEQALKAIVQHHRALRSCYEEQADGRWTQIPTESISQDLLWKRHATNAEQLIALCNEAQRSLNLQQGPLIRGMLVDMADHTQRLLLVIHHLVIDGVSWRILMEDLETAYTQALRGETTLLPENTSDYSIWTQRLQQYAHNHATEFAHWQNLANTSADLPCDFPQGSRRMQCYQKITVNLNQEQTQVLLKDAPAAYRTQVNDLLLTALGNALCHWSGHKEILVDLEGHGREDLYPEIDLSRTIGWFTSIFPVVLGSSGDLARRIKQTKEYLRRIPNKGLGYGLFKYYGTEEQRQILAGLPKAQVVFNYLGQFDANFAEDTLWTLAGESVGESMDADVLQQHDLLVNSHIYGGEFCLEVSYSEARYLRTTIEAFVNAFMVELEGVISHCRGDVRGVTPSDFPLIQMTQDELDGLPIPVAQLDDLYPLSPMQTGMLSHSVFDAGEDIYLNQLRADVERLDVERFKAAWQAAIDRHEILRTGFVQEGKIPLQWVARTAGLPCVVHDWRDLNTHPQTTWQQDLDALAQSEYAVGIDLKKPPLMRLILVRLTDSRYHFIWVFHHLLLDGWSTSQLIGEMLRHYNGETLPSPRARYRDFIEWLNDRDQKESEAYWRERLYGVNDSTRLVNAASNPAALKHEIYVSELEPSFSDSLVRFSKSEHITVNTLVQAAWALLLGHYTGRRTITFGVTVAGRPSDLLAADQILGLFINTLPVSVELRPELTVGKWLRDLQAQNLASREHEHTPLYEIQRWAGQSGRGLFDSILVFENYPVDDALKQSVSDGLVFSNVKNLEMTNYPMAVSVLQSDMLRLYYGYASQYFTAAMMEHIALRFKQLLREISKNSNQSICLGNINYLSESERKQLKTWGGNTWRSESTEPVHCLFERQANVRPNAPALIFGDSELSYAELNRRANQLAHRLIALGIKPESRVGIAVERSVEMIVGLLATLKTGAAYVPLDSDYPQGRLNYMATDSAIELLLTQSFIRERVPQFNGCQLLELDGLDLTDWPENNPEVKLHYEHLAYIIYTSGSTGIPKGVGVAHGPLSMHVRAIGELYGMTPDDRELQFASINFDGAHERWLVPLIFGAALMPRDNELWSADRTVAEILKHRITIACFTPGYLQQLAEFTGKAGQGLPVRSYTVGGEAMSRTSFNFIQETLCPPRIINGYGPTETVITPLIFKAYPETQFDSSYMPIGSLVGDRTAYILDAEFNPVSQQIIGELYLGGTGLARGYLNKAGLTAERFIANPFDAKGGRLYRTGDLARWRADGQIEYLGRVDDQVKVRGFRIELGEVEAQLQLQPDVREAVVVAKEGPGGMRLVAYVSLHAGYAGDAAALRESLGNTLPDYMIPSAIIVLESLPLNANGKVDRKRLPEPEFLSTDQYEAPQGGIEEALAGIWQEILGIGRIGRNDNFFELGGDSILSLQIVTKVRHAGWKITPRQLFERQTIAALAILAKPVETIAGVIHEQAVSAGEPIPMLPIQLEFFEQKIPSRHHWNQAMPLRIRQSLNALLLEQALKAIVQHHRALRSCYEEQADGRWTQIPTESISQDLLWKRHATNAEQLIALCNEAQRSLNLQQGPLIRGMLVDMADHTQRLLLVIHHLVIDGVSWRILMEDLETAYTQALRGETTLLPENTSDYSIWTQRLQQYAHNHATEFAHWQNLANTSADLPCDFPQGSRRMQCYQKITVNLNQEQTQVLLKDAPAAYRTQVNDLLLTALGNALCHWSGHKEILVDLEGHGREDLYPEIDLSRTIGWFTSIFPVVLGSSGDLARRIKQTKEYLRRIPNKGLGYGLFKYYGTEEQRQILAGLPKAQVVFNYLGQFDANFAEDTLWTLAGESVGESMDADVLQQHDLLVNSHIYGGEFCLEVSYSEARYLRTTIEAFVNAFMVELEGVISHCRGDVRGVTPSDFPLIQMTQDELDGLPIPVAQLDDLYPLSPMQTGMLFHSVFDADEDIYLNQLRADVEHLDVERFKAAWQAAIDRHEILRTGFVQEGKIPLQWVARTAGLPCVVHDWRDLNTHPQTTWQQDLDALAQSEHILGIDLTKPPLVRIVIVRLADNRYHVIMTIHHLLLDGWSTSQLMGEILRQYSGETLSSPRARYRDFIEWLNDRDQKKSEIYWRERLHDITEPTRLANVISMPVRNMGYQEYVHPLDRTIGNKLIHFAKRERVTVNTLLQAAWALLLGHYTGQQVVTFGVTVAGRPSDLLAADQILGLFINTLPVSVELRPELTVGKWLRDLQAQNLASREHEHTPLYEIQRWAGQSGQGLFDSILVFENYPIDETFKQHTPGGLIFSDVRGLEATNYPMTVSVMESDGLSLHYGYDRQFFSEITVTGIATQIEQLLAKITHGENKCLHDITLLDEAGWKQLKDWGINDQRYNRNEPVHRLFERQVNKQPGATALIFDDVQLSYAQLNERANRLAHRLIALGVKPESRIGIAVERSIDMVIGLLATLKTGSAYVPLDPDYPQERLNHMIADSAIELLLTQSPLRNRIPHSVDCNILELDKLDLIDYPDTNPDVRLHDEHLAYIIYTSGSTGKPKGVGVAHHALAEHTYVAIDFFKLCSTDRMLQFSTINFDGFIEQLFPPLCAGAAIVLRGSQLWDSGTFYRELMDKQITVADLTTAYWFLLVQDFAKLGLRDYGSLRQVHAGGEAMSPEGIKAWRQSGMAGRITLLNTYGPTEAVVTATVADCGGNKSVDNFDSTQVTIGKPLPARRIYLLDANLAPVICGVAGELCIGGALLARGYLNRPALTAERFIADPFDSKGGRLYRTGDLARWRTDGQIEYLGRLDHQVKIRGFRIELGEIETQLLLQPGIREAIVVVKEGSNGARLAAYVSSHAGTTIDTAELKEILMQSLPDYMIPAVFVVLESLPLNANGKVARNLLPEPEFVGTSQYEAPQGEVEEALTAIWIEMLGIRQIGRNDNFFELGGDSILSLQIVTQARRIGWKFSPRQLFEQQTVAALAQVTEAVSEPMIHESQPDRGYLKDYLDEKIIATLPFGNNEIEDIYPLSPIQEGMLFHTLEAPGTGLYVTQASVEVEGLDAARLVQAWQAMIARHPILRTAFLWRAGLARPLQIVLKQAAMLIHHLDWREKELKEKQITAYADQELKREFDFLNPPLARLSLIQIDENRHQLIWTKHHILLDGWSDSILISDWLRCYNGEKLAPVGPDYGTYVHWLEKQDKQASQHFWQAELSGIEGSTFLSKSVAKTVNKEDRPEFAQIYTRLSVEETRSLQIFAQQTHITLNTFVQAAWALLLQRYTGKQTVVFGATVSGRPLGLAKADEIVGLFINTIPIPVERHSNLTVSEYLNVLQKTNARLRDYEHTSLADIQRWAGFSGQPLFDSIIVFENYPINAALRDTEPYGLRFGAMQGKGLTGYTMDLQVIVEDTLEIEYSYACNDLTDQFVLVLRNHMELLMQEMMSDPLQIVGELGWLVKHELDRLFLLRSNEDSRHVSQVYQPVHRLIERNAALQPDAIALLMGDQEISYAGLNMRANKLAHRLIQLGIEPEMRVGVAMERSLDIIVTLLAILKSGAAYVPLDLDYPADRLAFMIKDSALSLLITQSNVLPKFRFDAAVPKLAMDAIEIEAESARNPEIPVHEHNLAYVIYTSGSTGLPKGVAVTHGPLAMHCQATARIYDMHPSSCELLFMSFSFDGAHERWLTALTVGAGLAVRDQELWTAEQTYDALRHYSITNAAFPPAYLGQIAEWAMPRNDPPPVELYVFGGEAMPKTSYDLIRRTLRPRTLINGYGPTETVVTPLIWKTQASSSFNCAYAPIGRPVGERVVYVLDVDMQLVPVGIVGELYIGGYGLARGYLEQSGLTAERFIADPFDESGGRLYRTGDLVRWMDDGNIEYVGRVDHQVKIRGFRIELGEIEARIREINGVTDAAVVVRQSAAGAQLAAYVVLATEQSEQSLITHLKQTLGQQLPEYMLPAHFVLLSALPRLPSGKLDRKALPEPEVCASDAYQKPSTPEAKMLASIWQEVLGVERVGETDSFFALGGDSLSSLKVMARIRGLTDVKLDFKLRDLIQRPTIASLLGLDKRAPANANGLLALNQSSGDESVKPLFCIHAGLGTVFDYQPLAQQLQGIRAVYGLPCRMLADISHRDVSLTQMAEDYCRMIQAVQPEGPYHLLGWSLGGTLAALMAAMLETNNQIIAFLGLIDPYVPGVELPQSDDWRQDFFDFVSMAIPDAEPDNDLKNVLASQSMAVESKQAVIDLLEKVLSIRQTRIQTGKHTEIQDYADLGVEELAHVLLVARHLKILSLQTGALDPLHTEAICWWAATRDVDDRHALEWQLKPARIRSMEINTDHFNIVRAEALLSKVKLLLRAVSSDCGGDVQPSVSIEGEL</sequence>
<reference evidence="7 8" key="1">
    <citation type="submission" date="2016-10" db="EMBL/GenBank/DDBJ databases">
        <authorList>
            <person name="de Groot N.N."/>
        </authorList>
    </citation>
    <scope>NUCLEOTIDE SEQUENCE [LARGE SCALE GENOMIC DNA]</scope>
    <source>
        <strain evidence="7 8">Nm13</strain>
    </source>
</reference>
<dbReference type="InterPro" id="IPR000873">
    <property type="entry name" value="AMP-dep_synth/lig_dom"/>
</dbReference>
<dbReference type="Gene3D" id="1.10.1200.10">
    <property type="entry name" value="ACP-like"/>
    <property type="match status" value="4"/>
</dbReference>
<dbReference type="InterPro" id="IPR001031">
    <property type="entry name" value="Thioesterase"/>
</dbReference>
<dbReference type="CDD" id="cd17649">
    <property type="entry name" value="A_NRPS_PvdJ-like"/>
    <property type="match status" value="4"/>
</dbReference>
<dbReference type="Proteomes" id="UP000236753">
    <property type="component" value="Unassembled WGS sequence"/>
</dbReference>
<dbReference type="NCBIfam" id="NF004282">
    <property type="entry name" value="PRK05691.1"/>
    <property type="match status" value="6"/>
</dbReference>
<dbReference type="PROSITE" id="PS00455">
    <property type="entry name" value="AMP_BINDING"/>
    <property type="match status" value="4"/>
</dbReference>
<keyword evidence="4" id="KW-0597">Phosphoprotein</keyword>
<dbReference type="FunFam" id="3.40.50.980:FF:000001">
    <property type="entry name" value="Non-ribosomal peptide synthetase"/>
    <property type="match status" value="4"/>
</dbReference>
<dbReference type="Gene3D" id="3.30.559.30">
    <property type="entry name" value="Nonribosomal peptide synthetase, condensation domain"/>
    <property type="match status" value="6"/>
</dbReference>
<evidence type="ECO:0000256" key="1">
    <source>
        <dbReference type="ARBA" id="ARBA00001957"/>
    </source>
</evidence>
<dbReference type="FunFam" id="1.10.1200.10:FF:000005">
    <property type="entry name" value="Nonribosomal peptide synthetase 1"/>
    <property type="match status" value="3"/>
</dbReference>
<gene>
    <name evidence="7" type="ORF">SAMN05216334_1093</name>
</gene>
<dbReference type="InterPro" id="IPR045851">
    <property type="entry name" value="AMP-bd_C_sf"/>
</dbReference>
<dbReference type="InterPro" id="IPR036736">
    <property type="entry name" value="ACP-like_sf"/>
</dbReference>
<name>A0A1H5UR70_9PROT</name>
<comment type="similarity">
    <text evidence="2">Belongs to the ATP-dependent AMP-binding enzyme family.</text>
</comment>
<dbReference type="NCBIfam" id="TIGR01720">
    <property type="entry name" value="NRPS-para261"/>
    <property type="match status" value="2"/>
</dbReference>
<dbReference type="CDD" id="cd19531">
    <property type="entry name" value="LCL_NRPS-like"/>
    <property type="match status" value="1"/>
</dbReference>
<dbReference type="PANTHER" id="PTHR45398">
    <property type="match status" value="1"/>
</dbReference>
<dbReference type="Gene3D" id="3.40.50.980">
    <property type="match status" value="8"/>
</dbReference>
<dbReference type="PROSITE" id="PS00012">
    <property type="entry name" value="PHOSPHOPANTETHEINE"/>
    <property type="match status" value="3"/>
</dbReference>
<dbReference type="CDD" id="cd19543">
    <property type="entry name" value="DCL_NRPS"/>
    <property type="match status" value="3"/>
</dbReference>
<dbReference type="RefSeq" id="WP_103966287.1">
    <property type="nucleotide sequence ID" value="NZ_FNUX01000009.1"/>
</dbReference>
<dbReference type="FunFam" id="2.30.38.10:FF:000001">
    <property type="entry name" value="Non-ribosomal peptide synthetase PvdI"/>
    <property type="match status" value="3"/>
</dbReference>
<dbReference type="InterPro" id="IPR020845">
    <property type="entry name" value="AMP-binding_CS"/>
</dbReference>
<evidence type="ECO:0000256" key="4">
    <source>
        <dbReference type="ARBA" id="ARBA00022553"/>
    </source>
</evidence>
<feature type="domain" description="Carrier" evidence="6">
    <location>
        <begin position="4042"/>
        <end position="4116"/>
    </location>
</feature>
<feature type="region of interest" description="Disordered" evidence="5">
    <location>
        <begin position="1"/>
        <end position="32"/>
    </location>
</feature>
<dbReference type="CDD" id="cd19534">
    <property type="entry name" value="E_NRPS"/>
    <property type="match status" value="2"/>
</dbReference>
<dbReference type="PANTHER" id="PTHR45398:SF1">
    <property type="entry name" value="ENZYME, PUTATIVE (JCVI)-RELATED"/>
    <property type="match status" value="1"/>
</dbReference>
<dbReference type="InterPro" id="IPR006162">
    <property type="entry name" value="Ppantetheine_attach_site"/>
</dbReference>
<dbReference type="Pfam" id="PF00975">
    <property type="entry name" value="Thioesterase"/>
    <property type="match status" value="1"/>
</dbReference>
<dbReference type="Gene3D" id="2.30.38.10">
    <property type="entry name" value="Luciferase, Domain 3"/>
    <property type="match status" value="4"/>
</dbReference>
<dbReference type="EMBL" id="FNUX01000009">
    <property type="protein sequence ID" value="SEF77583.1"/>
    <property type="molecule type" value="Genomic_DNA"/>
</dbReference>
<proteinExistence type="inferred from homology"/>
<evidence type="ECO:0000313" key="8">
    <source>
        <dbReference type="Proteomes" id="UP000236753"/>
    </source>
</evidence>
<evidence type="ECO:0000259" key="6">
    <source>
        <dbReference type="PROSITE" id="PS50075"/>
    </source>
</evidence>
<dbReference type="InterPro" id="IPR009081">
    <property type="entry name" value="PP-bd_ACP"/>
</dbReference>
<dbReference type="SUPFAM" id="SSF47336">
    <property type="entry name" value="ACP-like"/>
    <property type="match status" value="4"/>
</dbReference>
<keyword evidence="3" id="KW-0596">Phosphopantetheine</keyword>
<dbReference type="InterPro" id="IPR001242">
    <property type="entry name" value="Condensation_dom"/>
</dbReference>
<dbReference type="SUPFAM" id="SSF53474">
    <property type="entry name" value="alpha/beta-Hydrolases"/>
    <property type="match status" value="1"/>
</dbReference>
<feature type="domain" description="Carrier" evidence="6">
    <location>
        <begin position="2530"/>
        <end position="2604"/>
    </location>
</feature>
<dbReference type="Pfam" id="PF00668">
    <property type="entry name" value="Condensation"/>
    <property type="match status" value="6"/>
</dbReference>
<dbReference type="Gene3D" id="3.30.559.10">
    <property type="entry name" value="Chloramphenicol acetyltransferase-like domain"/>
    <property type="match status" value="6"/>
</dbReference>
<protein>
    <submittedName>
        <fullName evidence="7">Non-ribosomal peptide synthase domain TIGR01720/amino acid adenylation domain-containing protein</fullName>
    </submittedName>
</protein>
<dbReference type="SUPFAM" id="SSF56801">
    <property type="entry name" value="Acetyl-CoA synthetase-like"/>
    <property type="match status" value="4"/>
</dbReference>
<dbReference type="Pfam" id="PF00501">
    <property type="entry name" value="AMP-binding"/>
    <property type="match status" value="4"/>
</dbReference>
<dbReference type="Gene3D" id="3.30.300.30">
    <property type="match status" value="4"/>
</dbReference>
<dbReference type="Pfam" id="PF13193">
    <property type="entry name" value="AMP-binding_C"/>
    <property type="match status" value="4"/>
</dbReference>
<comment type="cofactor">
    <cofactor evidence="1">
        <name>pantetheine 4'-phosphate</name>
        <dbReference type="ChEBI" id="CHEBI:47942"/>
    </cofactor>
</comment>
<dbReference type="PROSITE" id="PS50075">
    <property type="entry name" value="CARRIER"/>
    <property type="match status" value="4"/>
</dbReference>
<feature type="domain" description="Carrier" evidence="6">
    <location>
        <begin position="5113"/>
        <end position="5190"/>
    </location>
</feature>
<dbReference type="InterPro" id="IPR025110">
    <property type="entry name" value="AMP-bd_C"/>
</dbReference>
<dbReference type="GO" id="GO:0043041">
    <property type="term" value="P:amino acid activation for nonribosomal peptide biosynthetic process"/>
    <property type="evidence" value="ECO:0007669"/>
    <property type="project" value="UniProtKB-ARBA"/>
</dbReference>
<evidence type="ECO:0000313" key="7">
    <source>
        <dbReference type="EMBL" id="SEF77583.1"/>
    </source>
</evidence>
<dbReference type="SUPFAM" id="SSF52777">
    <property type="entry name" value="CoA-dependent acyltransferases"/>
    <property type="match status" value="12"/>
</dbReference>
<dbReference type="Gene3D" id="3.40.50.1820">
    <property type="entry name" value="alpha/beta hydrolase"/>
    <property type="match status" value="1"/>
</dbReference>
<dbReference type="GO" id="GO:0044550">
    <property type="term" value="P:secondary metabolite biosynthetic process"/>
    <property type="evidence" value="ECO:0007669"/>
    <property type="project" value="UniProtKB-ARBA"/>
</dbReference>
<accession>A0A1H5UR70</accession>
<dbReference type="InterPro" id="IPR029058">
    <property type="entry name" value="AB_hydrolase_fold"/>
</dbReference>
<dbReference type="InterPro" id="IPR010060">
    <property type="entry name" value="NRPS_synth"/>
</dbReference>
<dbReference type="Pfam" id="PF00550">
    <property type="entry name" value="PP-binding"/>
    <property type="match status" value="4"/>
</dbReference>
<dbReference type="NCBIfam" id="NF003417">
    <property type="entry name" value="PRK04813.1"/>
    <property type="match status" value="4"/>
</dbReference>
<dbReference type="FunFam" id="3.30.300.30:FF:000010">
    <property type="entry name" value="Enterobactin synthetase component F"/>
    <property type="match status" value="4"/>
</dbReference>
<organism evidence="7 8">
    <name type="scientific">Nitrosomonas ureae</name>
    <dbReference type="NCBI Taxonomy" id="44577"/>
    <lineage>
        <taxon>Bacteria</taxon>
        <taxon>Pseudomonadati</taxon>
        <taxon>Pseudomonadota</taxon>
        <taxon>Betaproteobacteria</taxon>
        <taxon>Nitrosomonadales</taxon>
        <taxon>Nitrosomonadaceae</taxon>
        <taxon>Nitrosomonas</taxon>
    </lineage>
</organism>
<dbReference type="InterPro" id="IPR010071">
    <property type="entry name" value="AA_adenyl_dom"/>
</dbReference>
<dbReference type="FunFam" id="3.30.559.10:FF:000012">
    <property type="entry name" value="Non-ribosomal peptide synthetase"/>
    <property type="match status" value="1"/>
</dbReference>
<dbReference type="InterPro" id="IPR023213">
    <property type="entry name" value="CAT-like_dom_sf"/>
</dbReference>
<feature type="domain" description="Carrier" evidence="6">
    <location>
        <begin position="1024"/>
        <end position="1098"/>
    </location>
</feature>
<feature type="compositionally biased region" description="Polar residues" evidence="5">
    <location>
        <begin position="16"/>
        <end position="32"/>
    </location>
</feature>
<dbReference type="GO" id="GO:0003824">
    <property type="term" value="F:catalytic activity"/>
    <property type="evidence" value="ECO:0007669"/>
    <property type="project" value="InterPro"/>
</dbReference>